<evidence type="ECO:0000313" key="3">
    <source>
        <dbReference type="Proteomes" id="UP000006764"/>
    </source>
</evidence>
<dbReference type="SUPFAM" id="SSF89069">
    <property type="entry name" value="N-terminal, cytoplasmic domain of anti-sigmaE factor RseA"/>
    <property type="match status" value="1"/>
</dbReference>
<gene>
    <name evidence="2" type="ORF">S7S_12435</name>
</gene>
<dbReference type="Pfam" id="PF03872">
    <property type="entry name" value="RseA_N"/>
    <property type="match status" value="1"/>
</dbReference>
<dbReference type="GO" id="GO:0016989">
    <property type="term" value="F:sigma factor antagonist activity"/>
    <property type="evidence" value="ECO:0007669"/>
    <property type="project" value="InterPro"/>
</dbReference>
<dbReference type="InterPro" id="IPR052383">
    <property type="entry name" value="Anti-sigma-E_RseA-like"/>
</dbReference>
<organism evidence="2 3">
    <name type="scientific">Isoalcanivorax pacificus W11-5</name>
    <dbReference type="NCBI Taxonomy" id="391936"/>
    <lineage>
        <taxon>Bacteria</taxon>
        <taxon>Pseudomonadati</taxon>
        <taxon>Pseudomonadota</taxon>
        <taxon>Gammaproteobacteria</taxon>
        <taxon>Oceanospirillales</taxon>
        <taxon>Alcanivoracaceae</taxon>
        <taxon>Isoalcanivorax</taxon>
    </lineage>
</organism>
<dbReference type="Proteomes" id="UP000006764">
    <property type="component" value="Chromosome"/>
</dbReference>
<protein>
    <submittedName>
        <fullName evidence="2">Sigma factor algU negative regulatory protein AlgS</fullName>
    </submittedName>
</protein>
<feature type="domain" description="Anti sigma-E protein RseA N-terminal" evidence="1">
    <location>
        <begin position="18"/>
        <end position="86"/>
    </location>
</feature>
<dbReference type="EMBL" id="CP004387">
    <property type="protein sequence ID" value="AJD48899.1"/>
    <property type="molecule type" value="Genomic_DNA"/>
</dbReference>
<accession>A0A0B4XKU9</accession>
<evidence type="ECO:0000259" key="1">
    <source>
        <dbReference type="Pfam" id="PF03872"/>
    </source>
</evidence>
<name>A0A0B4XKU9_9GAMM</name>
<dbReference type="KEGG" id="apac:S7S_12435"/>
<reference evidence="2 3" key="1">
    <citation type="journal article" date="2012" name="J. Bacteriol.">
        <title>Genome sequence of an alkane-degrading bacterium, Alcanivorax pacificus type strain W11-5, isolated from deep sea sediment.</title>
        <authorList>
            <person name="Lai Q."/>
            <person name="Shao Z."/>
        </authorList>
    </citation>
    <scope>NUCLEOTIDE SEQUENCE [LARGE SCALE GENOMIC DNA]</scope>
    <source>
        <strain evidence="2 3">W11-5</strain>
    </source>
</reference>
<proteinExistence type="predicted"/>
<dbReference type="STRING" id="391936.S7S_12435"/>
<dbReference type="HOGENOM" id="CLU_1399903_0_0_6"/>
<dbReference type="InterPro" id="IPR005572">
    <property type="entry name" value="Anti-sigma_E_RseA_N"/>
</dbReference>
<dbReference type="AlphaFoldDB" id="A0A0B4XKU9"/>
<keyword evidence="3" id="KW-1185">Reference proteome</keyword>
<sequence>MNVLKRAEGDVMNSEREREVLSALLDGETSELETRRMLRDLDQAGVARWARWQLTSDILKGHDVAAVPAGFSNRLSAALAEEKVRRTGWIGSVARAAVAASVAAATVTVGWQYWGTQGTGTDTPSAMVASAPMEAPRAARPFAEAALVGLGGRAQQPAAMQGSQQLSPMLLRHSEFTARHSGQGMVPYVRLVSADARQGAR</sequence>
<dbReference type="Gene3D" id="1.10.10.880">
    <property type="entry name" value="Anti sigma-E protein RseA, N-terminal domain"/>
    <property type="match status" value="1"/>
</dbReference>
<dbReference type="InterPro" id="IPR036147">
    <property type="entry name" value="Anti-sigma_E_RseA_N_sf"/>
</dbReference>
<dbReference type="CDD" id="cd16328">
    <property type="entry name" value="RseA_N"/>
    <property type="match status" value="1"/>
</dbReference>
<dbReference type="PANTHER" id="PTHR38104">
    <property type="match status" value="1"/>
</dbReference>
<dbReference type="PANTHER" id="PTHR38104:SF1">
    <property type="entry name" value="ANTI-SIGMA-E FACTOR RSEA"/>
    <property type="match status" value="1"/>
</dbReference>
<evidence type="ECO:0000313" key="2">
    <source>
        <dbReference type="EMBL" id="AJD48899.1"/>
    </source>
</evidence>